<reference evidence="1" key="1">
    <citation type="submission" date="2023-05" db="EMBL/GenBank/DDBJ databases">
        <title>Anaerotaeda fermentans gen. nov., sp. nov., a novel anaerobic planctomycete of the new family within the order Sedimentisphaerales isolated from Taman Peninsula, Russia.</title>
        <authorList>
            <person name="Khomyakova M.A."/>
            <person name="Merkel A.Y."/>
            <person name="Slobodkin A.I."/>
        </authorList>
    </citation>
    <scope>NUCLEOTIDE SEQUENCE</scope>
    <source>
        <strain evidence="1">M17dextr</strain>
    </source>
</reference>
<dbReference type="SUPFAM" id="SSF52540">
    <property type="entry name" value="P-loop containing nucleoside triphosphate hydrolases"/>
    <property type="match status" value="1"/>
</dbReference>
<evidence type="ECO:0008006" key="3">
    <source>
        <dbReference type="Google" id="ProtNLM"/>
    </source>
</evidence>
<organism evidence="1 2">
    <name type="scientific">Anaerobaca lacustris</name>
    <dbReference type="NCBI Taxonomy" id="3044600"/>
    <lineage>
        <taxon>Bacteria</taxon>
        <taxon>Pseudomonadati</taxon>
        <taxon>Planctomycetota</taxon>
        <taxon>Phycisphaerae</taxon>
        <taxon>Sedimentisphaerales</taxon>
        <taxon>Anaerobacaceae</taxon>
        <taxon>Anaerobaca</taxon>
    </lineage>
</organism>
<name>A0AAW6TWN3_9BACT</name>
<dbReference type="RefSeq" id="WP_349243297.1">
    <property type="nucleotide sequence ID" value="NZ_JASCXX010000002.1"/>
</dbReference>
<dbReference type="Gene3D" id="3.40.50.300">
    <property type="entry name" value="P-loop containing nucleotide triphosphate hydrolases"/>
    <property type="match status" value="1"/>
</dbReference>
<proteinExistence type="predicted"/>
<gene>
    <name evidence="1" type="ORF">QJ522_02425</name>
</gene>
<comment type="caution">
    <text evidence="1">The sequence shown here is derived from an EMBL/GenBank/DDBJ whole genome shotgun (WGS) entry which is preliminary data.</text>
</comment>
<sequence>MSDGRNIFVSGQTGSGKTFLVERAIAGSSRCLVYLTKREECGYHGVYFDGLAGERETMLRWWRLANARANRFRIVYRPRDPWSFEEFNAIAGLVYRCGDMDFVCEELGGYVTSSVFRKTDYGQEFKSLLTAGRTRGVRCWLMSQRPKGIPIEVRSEAREAYVFHSQEPADLAYLSDWLGIEVELKMAQLAQYEHVHWQQGGKIEVARWPA</sequence>
<dbReference type="Proteomes" id="UP001431776">
    <property type="component" value="Unassembled WGS sequence"/>
</dbReference>
<protein>
    <recommendedName>
        <fullName evidence="3">ATP-binding protein</fullName>
    </recommendedName>
</protein>
<dbReference type="InterPro" id="IPR027417">
    <property type="entry name" value="P-loop_NTPase"/>
</dbReference>
<evidence type="ECO:0000313" key="1">
    <source>
        <dbReference type="EMBL" id="MDI6447886.1"/>
    </source>
</evidence>
<evidence type="ECO:0000313" key="2">
    <source>
        <dbReference type="Proteomes" id="UP001431776"/>
    </source>
</evidence>
<dbReference type="AlphaFoldDB" id="A0AAW6TWN3"/>
<dbReference type="EMBL" id="JASCXX010000002">
    <property type="protein sequence ID" value="MDI6447886.1"/>
    <property type="molecule type" value="Genomic_DNA"/>
</dbReference>
<keyword evidence="2" id="KW-1185">Reference proteome</keyword>
<accession>A0AAW6TWN3</accession>